<evidence type="ECO:0000313" key="2">
    <source>
        <dbReference type="EMBL" id="CAE6492916.1"/>
    </source>
</evidence>
<dbReference type="EMBL" id="CAJNJQ010002521">
    <property type="protein sequence ID" value="CAE7178628.1"/>
    <property type="molecule type" value="Genomic_DNA"/>
</dbReference>
<reference evidence="3" key="1">
    <citation type="submission" date="2021-01" db="EMBL/GenBank/DDBJ databases">
        <authorList>
            <person name="Kaushik A."/>
        </authorList>
    </citation>
    <scope>NUCLEOTIDE SEQUENCE</scope>
    <source>
        <strain evidence="3">AG5</strain>
        <strain evidence="2">Type strain: AG8-Rh-89/</strain>
    </source>
</reference>
<dbReference type="EMBL" id="CAJMWZ010004601">
    <property type="protein sequence ID" value="CAE6492916.1"/>
    <property type="molecule type" value="Genomic_DNA"/>
</dbReference>
<evidence type="ECO:0000313" key="4">
    <source>
        <dbReference type="Proteomes" id="UP000663827"/>
    </source>
</evidence>
<feature type="region of interest" description="Disordered" evidence="1">
    <location>
        <begin position="71"/>
        <end position="90"/>
    </location>
</feature>
<feature type="region of interest" description="Disordered" evidence="1">
    <location>
        <begin position="1"/>
        <end position="26"/>
    </location>
</feature>
<accession>A0A8H3E519</accession>
<proteinExistence type="predicted"/>
<feature type="compositionally biased region" description="Gly residues" evidence="1">
    <location>
        <begin position="76"/>
        <end position="85"/>
    </location>
</feature>
<organism evidence="3 4">
    <name type="scientific">Rhizoctonia solani</name>
    <dbReference type="NCBI Taxonomy" id="456999"/>
    <lineage>
        <taxon>Eukaryota</taxon>
        <taxon>Fungi</taxon>
        <taxon>Dikarya</taxon>
        <taxon>Basidiomycota</taxon>
        <taxon>Agaricomycotina</taxon>
        <taxon>Agaricomycetes</taxon>
        <taxon>Cantharellales</taxon>
        <taxon>Ceratobasidiaceae</taxon>
        <taxon>Rhizoctonia</taxon>
    </lineage>
</organism>
<sequence>MGRNNFNSVSPNILASTAGGSSSKESATSNFRILPKLLIPFNPSTPKSHEYDYFYAGSPKAYTPANSRRMGIDAEGNGGSPGPGGNLNRLRRGARTPVIMTPVLTAPATPTSRTSHGFARGSSKAIASPITCGRTPISPLAAQAQAYSTQLTASVTEIRQQSFEPCTNVRSDSMVGRTSSPILDQPVFGTYAAGHQLTPAIA</sequence>
<gene>
    <name evidence="3" type="ORF">RDB_LOCUS114310</name>
    <name evidence="2" type="ORF">RDB_LOCUS86846</name>
</gene>
<comment type="caution">
    <text evidence="3">The sequence shown here is derived from an EMBL/GenBank/DDBJ whole genome shotgun (WGS) entry which is preliminary data.</text>
</comment>
<dbReference type="AlphaFoldDB" id="A0A8H3E519"/>
<dbReference type="Proteomes" id="UP000663850">
    <property type="component" value="Unassembled WGS sequence"/>
</dbReference>
<dbReference type="Proteomes" id="UP000663827">
    <property type="component" value="Unassembled WGS sequence"/>
</dbReference>
<name>A0A8H3E519_9AGAM</name>
<protein>
    <submittedName>
        <fullName evidence="3">Uncharacterized protein</fullName>
    </submittedName>
</protein>
<evidence type="ECO:0000256" key="1">
    <source>
        <dbReference type="SAM" id="MobiDB-lite"/>
    </source>
</evidence>
<evidence type="ECO:0000313" key="3">
    <source>
        <dbReference type="EMBL" id="CAE7178628.1"/>
    </source>
</evidence>